<keyword evidence="2" id="KW-1185">Reference proteome</keyword>
<organism evidence="1 2">
    <name type="scientific">Macrosiphum euphorbiae</name>
    <name type="common">potato aphid</name>
    <dbReference type="NCBI Taxonomy" id="13131"/>
    <lineage>
        <taxon>Eukaryota</taxon>
        <taxon>Metazoa</taxon>
        <taxon>Ecdysozoa</taxon>
        <taxon>Arthropoda</taxon>
        <taxon>Hexapoda</taxon>
        <taxon>Insecta</taxon>
        <taxon>Pterygota</taxon>
        <taxon>Neoptera</taxon>
        <taxon>Paraneoptera</taxon>
        <taxon>Hemiptera</taxon>
        <taxon>Sternorrhyncha</taxon>
        <taxon>Aphidomorpha</taxon>
        <taxon>Aphidoidea</taxon>
        <taxon>Aphididae</taxon>
        <taxon>Macrosiphini</taxon>
        <taxon>Macrosiphum</taxon>
    </lineage>
</organism>
<dbReference type="Proteomes" id="UP001160148">
    <property type="component" value="Unassembled WGS sequence"/>
</dbReference>
<sequence length="108" mass="12962">MDWICERKRAYENTIKSHDYNKKLFDKNRKDMEFNVRDMVYVENGNKINRRKLDELKIGLYKIRERISNSIYRINTGHKKTESNNFHITKLIPASTLDVEKPANLTSR</sequence>
<reference evidence="1 2" key="1">
    <citation type="submission" date="2023-01" db="EMBL/GenBank/DDBJ databases">
        <authorList>
            <person name="Whitehead M."/>
        </authorList>
    </citation>
    <scope>NUCLEOTIDE SEQUENCE [LARGE SCALE GENOMIC DNA]</scope>
</reference>
<proteinExistence type="predicted"/>
<dbReference type="AlphaFoldDB" id="A0AAV0WEA2"/>
<comment type="caution">
    <text evidence="1">The sequence shown here is derived from an EMBL/GenBank/DDBJ whole genome shotgun (WGS) entry which is preliminary data.</text>
</comment>
<accession>A0AAV0WEA2</accession>
<evidence type="ECO:0000313" key="1">
    <source>
        <dbReference type="EMBL" id="CAI6354112.1"/>
    </source>
</evidence>
<gene>
    <name evidence="1" type="ORF">MEUPH1_LOCUS10154</name>
</gene>
<name>A0AAV0WEA2_9HEMI</name>
<dbReference type="EMBL" id="CARXXK010000002">
    <property type="protein sequence ID" value="CAI6354112.1"/>
    <property type="molecule type" value="Genomic_DNA"/>
</dbReference>
<evidence type="ECO:0000313" key="2">
    <source>
        <dbReference type="Proteomes" id="UP001160148"/>
    </source>
</evidence>
<protein>
    <submittedName>
        <fullName evidence="1">Uncharacterized protein</fullName>
    </submittedName>
</protein>